<dbReference type="PANTHER" id="PTHR36617">
    <property type="entry name" value="PROTEIN, PUTATIVE-RELATED"/>
    <property type="match status" value="1"/>
</dbReference>
<evidence type="ECO:0000313" key="2">
    <source>
        <dbReference type="Proteomes" id="UP000000763"/>
    </source>
</evidence>
<proteinExistence type="predicted"/>
<dbReference type="Proteomes" id="UP000000763">
    <property type="component" value="Chromosome 2"/>
</dbReference>
<dbReference type="AlphaFoldDB" id="Q6K2K6"/>
<protein>
    <submittedName>
        <fullName evidence="1">Uncharacterized protein</fullName>
    </submittedName>
</protein>
<organism evidence="1 2">
    <name type="scientific">Oryza sativa subsp. japonica</name>
    <name type="common">Rice</name>
    <dbReference type="NCBI Taxonomy" id="39947"/>
    <lineage>
        <taxon>Eukaryota</taxon>
        <taxon>Viridiplantae</taxon>
        <taxon>Streptophyta</taxon>
        <taxon>Embryophyta</taxon>
        <taxon>Tracheophyta</taxon>
        <taxon>Spermatophyta</taxon>
        <taxon>Magnoliopsida</taxon>
        <taxon>Liliopsida</taxon>
        <taxon>Poales</taxon>
        <taxon>Poaceae</taxon>
        <taxon>BOP clade</taxon>
        <taxon>Oryzoideae</taxon>
        <taxon>Oryzeae</taxon>
        <taxon>Oryzinae</taxon>
        <taxon>Oryza</taxon>
        <taxon>Oryza sativa</taxon>
    </lineage>
</organism>
<evidence type="ECO:0000313" key="1">
    <source>
        <dbReference type="EMBL" id="BAD22466.1"/>
    </source>
</evidence>
<sequence>MLAKAAPIAVASVNWPEIRRLSQLADCMGGLHHSQRPSADPIAVHFPELYSIARNKNESVAGVMSTRPLNVYFRRAIVGKYLKDWLKVVAEVILVSLTNQNDSFVWEAQKNGIFSVNSMYKSIMYRDVIPKNDMIWKLKVIFRGTFWARQWSSLLKEEDGQRVKDGCMILEKRVSSFFAMKG</sequence>
<dbReference type="PANTHER" id="PTHR36617:SF14">
    <property type="entry name" value="REVERSE TRANSCRIPTASE ZINC-BINDING DOMAIN-CONTAINING PROTEIN"/>
    <property type="match status" value="1"/>
</dbReference>
<reference evidence="2" key="2">
    <citation type="journal article" date="2008" name="Nucleic Acids Res.">
        <title>The rice annotation project database (RAP-DB): 2008 update.</title>
        <authorList>
            <consortium name="The rice annotation project (RAP)"/>
        </authorList>
    </citation>
    <scope>GENOME REANNOTATION</scope>
    <source>
        <strain evidence="2">cv. Nipponbare</strain>
    </source>
</reference>
<reference evidence="2" key="1">
    <citation type="journal article" date="2005" name="Nature">
        <title>The map-based sequence of the rice genome.</title>
        <authorList>
            <consortium name="International rice genome sequencing project (IRGSP)"/>
            <person name="Matsumoto T."/>
            <person name="Wu J."/>
            <person name="Kanamori H."/>
            <person name="Katayose Y."/>
            <person name="Fujisawa M."/>
            <person name="Namiki N."/>
            <person name="Mizuno H."/>
            <person name="Yamamoto K."/>
            <person name="Antonio B.A."/>
            <person name="Baba T."/>
            <person name="Sakata K."/>
            <person name="Nagamura Y."/>
            <person name="Aoki H."/>
            <person name="Arikawa K."/>
            <person name="Arita K."/>
            <person name="Bito T."/>
            <person name="Chiden Y."/>
            <person name="Fujitsuka N."/>
            <person name="Fukunaka R."/>
            <person name="Hamada M."/>
            <person name="Harada C."/>
            <person name="Hayashi A."/>
            <person name="Hijishita S."/>
            <person name="Honda M."/>
            <person name="Hosokawa S."/>
            <person name="Ichikawa Y."/>
            <person name="Idonuma A."/>
            <person name="Iijima M."/>
            <person name="Ikeda M."/>
            <person name="Ikeno M."/>
            <person name="Ito K."/>
            <person name="Ito S."/>
            <person name="Ito T."/>
            <person name="Ito Y."/>
            <person name="Ito Y."/>
            <person name="Iwabuchi A."/>
            <person name="Kamiya K."/>
            <person name="Karasawa W."/>
            <person name="Kurita K."/>
            <person name="Katagiri S."/>
            <person name="Kikuta A."/>
            <person name="Kobayashi H."/>
            <person name="Kobayashi N."/>
            <person name="Machita K."/>
            <person name="Maehara T."/>
            <person name="Masukawa M."/>
            <person name="Mizubayashi T."/>
            <person name="Mukai Y."/>
            <person name="Nagasaki H."/>
            <person name="Nagata Y."/>
            <person name="Naito S."/>
            <person name="Nakashima M."/>
            <person name="Nakama Y."/>
            <person name="Nakamichi Y."/>
            <person name="Nakamura M."/>
            <person name="Meguro A."/>
            <person name="Negishi M."/>
            <person name="Ohta I."/>
            <person name="Ohta T."/>
            <person name="Okamoto M."/>
            <person name="Ono N."/>
            <person name="Saji S."/>
            <person name="Sakaguchi M."/>
            <person name="Sakai K."/>
            <person name="Shibata M."/>
            <person name="Shimokawa T."/>
            <person name="Song J."/>
            <person name="Takazaki Y."/>
            <person name="Terasawa K."/>
            <person name="Tsugane M."/>
            <person name="Tsuji K."/>
            <person name="Ueda S."/>
            <person name="Waki K."/>
            <person name="Yamagata H."/>
            <person name="Yamamoto M."/>
            <person name="Yamamoto S."/>
            <person name="Yamane H."/>
            <person name="Yoshiki S."/>
            <person name="Yoshihara R."/>
            <person name="Yukawa K."/>
            <person name="Zhong H."/>
            <person name="Yano M."/>
            <person name="Yuan Q."/>
            <person name="Ouyang S."/>
            <person name="Liu J."/>
            <person name="Jones K.M."/>
            <person name="Gansberger K."/>
            <person name="Moffat K."/>
            <person name="Hill J."/>
            <person name="Bera J."/>
            <person name="Fadrosh D."/>
            <person name="Jin S."/>
            <person name="Johri S."/>
            <person name="Kim M."/>
            <person name="Overton L."/>
            <person name="Reardon M."/>
            <person name="Tsitrin T."/>
            <person name="Vuong H."/>
            <person name="Weaver B."/>
            <person name="Ciecko A."/>
            <person name="Tallon L."/>
            <person name="Jackson J."/>
            <person name="Pai G."/>
            <person name="Aken S.V."/>
            <person name="Utterback T."/>
            <person name="Reidmuller S."/>
            <person name="Feldblyum T."/>
            <person name="Hsiao J."/>
            <person name="Zismann V."/>
            <person name="Iobst S."/>
            <person name="de Vazeille A.R."/>
            <person name="Buell C.R."/>
            <person name="Ying K."/>
            <person name="Li Y."/>
            <person name="Lu T."/>
            <person name="Huang Y."/>
            <person name="Zhao Q."/>
            <person name="Feng Q."/>
            <person name="Zhang L."/>
            <person name="Zhu J."/>
            <person name="Weng Q."/>
            <person name="Mu J."/>
            <person name="Lu Y."/>
            <person name="Fan D."/>
            <person name="Liu Y."/>
            <person name="Guan J."/>
            <person name="Zhang Y."/>
            <person name="Yu S."/>
            <person name="Liu X."/>
            <person name="Zhang Y."/>
            <person name="Hong G."/>
            <person name="Han B."/>
            <person name="Choisne N."/>
            <person name="Demange N."/>
            <person name="Orjeda G."/>
            <person name="Samain S."/>
            <person name="Cattolico L."/>
            <person name="Pelletier E."/>
            <person name="Couloux A."/>
            <person name="Segurens B."/>
            <person name="Wincker P."/>
            <person name="D'Hont A."/>
            <person name="Scarpelli C."/>
            <person name="Weissenbach J."/>
            <person name="Salanoubat M."/>
            <person name="Quetier F."/>
            <person name="Yu Y."/>
            <person name="Kim H.R."/>
            <person name="Rambo T."/>
            <person name="Currie J."/>
            <person name="Collura K."/>
            <person name="Luo M."/>
            <person name="Yang T."/>
            <person name="Ammiraju J.S.S."/>
            <person name="Engler F."/>
            <person name="Soderlund C."/>
            <person name="Wing R.A."/>
            <person name="Palmer L.E."/>
            <person name="de la Bastide M."/>
            <person name="Spiegel L."/>
            <person name="Nascimento L."/>
            <person name="Zutavern T."/>
            <person name="O'Shaughnessy A."/>
            <person name="Dike S."/>
            <person name="Dedhia N."/>
            <person name="Preston R."/>
            <person name="Balija V."/>
            <person name="McCombie W.R."/>
            <person name="Chow T."/>
            <person name="Chen H."/>
            <person name="Chung M."/>
            <person name="Chen C."/>
            <person name="Shaw J."/>
            <person name="Wu H."/>
            <person name="Hsiao K."/>
            <person name="Chao Y."/>
            <person name="Chu M."/>
            <person name="Cheng C."/>
            <person name="Hour A."/>
            <person name="Lee P."/>
            <person name="Lin S."/>
            <person name="Lin Y."/>
            <person name="Liou J."/>
            <person name="Liu S."/>
            <person name="Hsing Y."/>
            <person name="Raghuvanshi S."/>
            <person name="Mohanty A."/>
            <person name="Bharti A.K."/>
            <person name="Gaur A."/>
            <person name="Gupta V."/>
            <person name="Kumar D."/>
            <person name="Ravi V."/>
            <person name="Vij S."/>
            <person name="Kapur A."/>
            <person name="Khurana P."/>
            <person name="Khurana P."/>
            <person name="Khurana J.P."/>
            <person name="Tyagi A.K."/>
            <person name="Gaikwad K."/>
            <person name="Singh A."/>
            <person name="Dalal V."/>
            <person name="Srivastava S."/>
            <person name="Dixit A."/>
            <person name="Pal A.K."/>
            <person name="Ghazi I.A."/>
            <person name="Yadav M."/>
            <person name="Pandit A."/>
            <person name="Bhargava A."/>
            <person name="Sureshbabu K."/>
            <person name="Batra K."/>
            <person name="Sharma T.R."/>
            <person name="Mohapatra T."/>
            <person name="Singh N.K."/>
            <person name="Messing J."/>
            <person name="Nelson A.B."/>
            <person name="Fuks G."/>
            <person name="Kavchok S."/>
            <person name="Keizer G."/>
            <person name="Linton E."/>
            <person name="Llaca V."/>
            <person name="Song R."/>
            <person name="Tanyolac B."/>
            <person name="Young S."/>
            <person name="Ho-Il K."/>
            <person name="Hahn J.H."/>
            <person name="Sangsakoo G."/>
            <person name="Vanavichit A."/>
            <person name="de Mattos Luiz.A.T."/>
            <person name="Zimmer P.D."/>
            <person name="Malone G."/>
            <person name="Dellagostin O."/>
            <person name="de Oliveira A.C."/>
            <person name="Bevan M."/>
            <person name="Bancroft I."/>
            <person name="Minx P."/>
            <person name="Cordum H."/>
            <person name="Wilson R."/>
            <person name="Cheng Z."/>
            <person name="Jin W."/>
            <person name="Jiang J."/>
            <person name="Leong S.A."/>
            <person name="Iwama H."/>
            <person name="Gojobori T."/>
            <person name="Itoh T."/>
            <person name="Niimura Y."/>
            <person name="Fujii Y."/>
            <person name="Habara T."/>
            <person name="Sakai H."/>
            <person name="Sato Y."/>
            <person name="Wilson G."/>
            <person name="Kumar K."/>
            <person name="McCouch S."/>
            <person name="Juretic N."/>
            <person name="Hoen D."/>
            <person name="Wright S."/>
            <person name="Bruskiewich R."/>
            <person name="Bureau T."/>
            <person name="Miyao A."/>
            <person name="Hirochika H."/>
            <person name="Nishikawa T."/>
            <person name="Kadowaki K."/>
            <person name="Sugiura M."/>
            <person name="Burr B."/>
            <person name="Sasaki T."/>
        </authorList>
    </citation>
    <scope>NUCLEOTIDE SEQUENCE [LARGE SCALE GENOMIC DNA]</scope>
    <source>
        <strain evidence="2">cv. Nipponbare</strain>
    </source>
</reference>
<name>Q6K2K6_ORYSJ</name>
<accession>Q6K2K6</accession>
<gene>
    <name evidence="1" type="primary">OSJNBa0091C16.22</name>
</gene>
<dbReference type="EMBL" id="AP005820">
    <property type="protein sequence ID" value="BAD22466.1"/>
    <property type="molecule type" value="Genomic_DNA"/>
</dbReference>